<gene>
    <name evidence="2" type="ORF">DPMN_013580</name>
</gene>
<dbReference type="PANTHER" id="PTHR33066">
    <property type="entry name" value="INTEGRASE_SAM-LIKE_N DOMAIN-CONTAINING PROTEIN"/>
    <property type="match status" value="1"/>
</dbReference>
<comment type="caution">
    <text evidence="2">The sequence shown here is derived from an EMBL/GenBank/DDBJ whole genome shotgun (WGS) entry which is preliminary data.</text>
</comment>
<sequence length="472" mass="52863">MIHFEQVLFVLKEEQVLNTDHLKADLEQKDLPENHSKSHQFQLGEAVGSVLESDSVRIMLYNPEIPVGGRLKHFLPKWKLVTQDKWVLSITQHGYKLEFLEKPKFKGVKETKISAKNSSNQLKTSEQVSPAGSFQDGHIINSNQSCKERRLWYFNRPKRGLFSQSNTSEASPLSKVQFSGPGLSVQSTLLWCDISPKSFYKSSSSNSCVFETTANKTCHISRRLDCSQSDVSGANCGSNINSNHINRARIHGQSVKIQSCSKSMSRIHRVCSPSRQGFSISHTKQGYGYQTSNSEVTNTEQYGSGLFTSVGFDCIMYTTCFKSTTFHETNSNACSQALESFSRQFRQTDSVISQCVMSHELVVIRSQHFSRQILNPYKHTGHNCNRCFKEGIGGTFERSDCSRQENKRSEAVAHKLFGDAGSNSGGQTFLTPVETTVCFDSIRQSDCSTIHKSSEGKQSQFSYVLRHGICGT</sequence>
<accession>A0A9D4N7X4</accession>
<dbReference type="PANTHER" id="PTHR33066:SF2">
    <property type="entry name" value="FILAGGRIN-2-LIKE"/>
    <property type="match status" value="1"/>
</dbReference>
<dbReference type="AlphaFoldDB" id="A0A9D4N7X4"/>
<reference evidence="2" key="2">
    <citation type="submission" date="2020-11" db="EMBL/GenBank/DDBJ databases">
        <authorList>
            <person name="McCartney M.A."/>
            <person name="Auch B."/>
            <person name="Kono T."/>
            <person name="Mallez S."/>
            <person name="Becker A."/>
            <person name="Gohl D.M."/>
            <person name="Silverstein K.A.T."/>
            <person name="Koren S."/>
            <person name="Bechman K.B."/>
            <person name="Herman A."/>
            <person name="Abrahante J.E."/>
            <person name="Garbe J."/>
        </authorList>
    </citation>
    <scope>NUCLEOTIDE SEQUENCE</scope>
    <source>
        <strain evidence="2">Duluth1</strain>
        <tissue evidence="2">Whole animal</tissue>
    </source>
</reference>
<organism evidence="2 3">
    <name type="scientific">Dreissena polymorpha</name>
    <name type="common">Zebra mussel</name>
    <name type="synonym">Mytilus polymorpha</name>
    <dbReference type="NCBI Taxonomy" id="45954"/>
    <lineage>
        <taxon>Eukaryota</taxon>
        <taxon>Metazoa</taxon>
        <taxon>Spiralia</taxon>
        <taxon>Lophotrochozoa</taxon>
        <taxon>Mollusca</taxon>
        <taxon>Bivalvia</taxon>
        <taxon>Autobranchia</taxon>
        <taxon>Heteroconchia</taxon>
        <taxon>Euheterodonta</taxon>
        <taxon>Imparidentia</taxon>
        <taxon>Neoheterodontei</taxon>
        <taxon>Myida</taxon>
        <taxon>Dreissenoidea</taxon>
        <taxon>Dreissenidae</taxon>
        <taxon>Dreissena</taxon>
    </lineage>
</organism>
<proteinExistence type="predicted"/>
<evidence type="ECO:0000313" key="3">
    <source>
        <dbReference type="Proteomes" id="UP000828390"/>
    </source>
</evidence>
<evidence type="ECO:0000256" key="1">
    <source>
        <dbReference type="SAM" id="MobiDB-lite"/>
    </source>
</evidence>
<name>A0A9D4N7X4_DREPO</name>
<keyword evidence="3" id="KW-1185">Reference proteome</keyword>
<dbReference type="Proteomes" id="UP000828390">
    <property type="component" value="Unassembled WGS sequence"/>
</dbReference>
<protein>
    <submittedName>
        <fullName evidence="2">Uncharacterized protein</fullName>
    </submittedName>
</protein>
<reference evidence="2" key="1">
    <citation type="journal article" date="2019" name="bioRxiv">
        <title>The Genome of the Zebra Mussel, Dreissena polymorpha: A Resource for Invasive Species Research.</title>
        <authorList>
            <person name="McCartney M.A."/>
            <person name="Auch B."/>
            <person name="Kono T."/>
            <person name="Mallez S."/>
            <person name="Zhang Y."/>
            <person name="Obille A."/>
            <person name="Becker A."/>
            <person name="Abrahante J.E."/>
            <person name="Garbe J."/>
            <person name="Badalamenti J.P."/>
            <person name="Herman A."/>
            <person name="Mangelson H."/>
            <person name="Liachko I."/>
            <person name="Sullivan S."/>
            <person name="Sone E.D."/>
            <person name="Koren S."/>
            <person name="Silverstein K.A.T."/>
            <person name="Beckman K.B."/>
            <person name="Gohl D.M."/>
        </authorList>
    </citation>
    <scope>NUCLEOTIDE SEQUENCE</scope>
    <source>
        <strain evidence="2">Duluth1</strain>
        <tissue evidence="2">Whole animal</tissue>
    </source>
</reference>
<dbReference type="EMBL" id="JAIWYP010000001">
    <property type="protein sequence ID" value="KAH3889523.1"/>
    <property type="molecule type" value="Genomic_DNA"/>
</dbReference>
<feature type="region of interest" description="Disordered" evidence="1">
    <location>
        <begin position="116"/>
        <end position="135"/>
    </location>
</feature>
<evidence type="ECO:0000313" key="2">
    <source>
        <dbReference type="EMBL" id="KAH3889523.1"/>
    </source>
</evidence>
<feature type="compositionally biased region" description="Polar residues" evidence="1">
    <location>
        <begin position="116"/>
        <end position="132"/>
    </location>
</feature>